<comment type="caution">
    <text evidence="2">The sequence shown here is derived from an EMBL/GenBank/DDBJ whole genome shotgun (WGS) entry which is preliminary data.</text>
</comment>
<feature type="transmembrane region" description="Helical" evidence="1">
    <location>
        <begin position="89"/>
        <end position="109"/>
    </location>
</feature>
<keyword evidence="3" id="KW-1185">Reference proteome</keyword>
<keyword evidence="1" id="KW-0812">Transmembrane</keyword>
<evidence type="ECO:0000313" key="3">
    <source>
        <dbReference type="Proteomes" id="UP000249363"/>
    </source>
</evidence>
<evidence type="ECO:0000256" key="1">
    <source>
        <dbReference type="SAM" id="Phobius"/>
    </source>
</evidence>
<dbReference type="RefSeq" id="XP_040732843.1">
    <property type="nucleotide sequence ID" value="XM_040876694.1"/>
</dbReference>
<sequence>MAVTSKSLHRTLVASTILVFPAIVYAVTLYCAATSTYRYSPLGLVSPKHGILILNILSKAGDVALATAADSAWSAIKFMVTFRRSPTSLSTVFALSSGIGWLGLTGIMTQRRVFRALDQRTWAFLRLFVILLLPGPGIIIMSEINVQSLYFPTQFSPISGGMGVFNTSLIRVFQEASGPVISALVQNILRDPSISYVTQSVSSSCKASDASCSSYLLPGGVQTVSPWPVNSTAPELSAYVVEGGPSYLLEFGSLSADVSWNSDACKIYASTFASKTIPLQLCIQNATSSEMNEQIYAGWRVCPTSLDDSGNCNQAGSWDASLTWNTSLTIYRCNATVAASRTNLALLQVRDLGTPVLQSITPRDLFQVYDAILTPLDNISDGGNCSSLTPQSQLTEFLYIYLNQSAYTTNPIISTQRDYLRNLLAVPLYYCNSVMILSSNSPNAVQPGLLPENYLRGSYAIPEERAVPESWTVWTYAGLYGAILLLLLAVHVAASGYETSRDSHFPIADLLIQMSPEEMSYNVGEAGKQSSKVQFDELFAGVAPGDDQAIMRRASEIRMRLVHPGTT</sequence>
<accession>A0A364KXP4</accession>
<feature type="transmembrane region" description="Helical" evidence="1">
    <location>
        <begin position="121"/>
        <end position="141"/>
    </location>
</feature>
<gene>
    <name evidence="2" type="ORF">BHQ10_004339</name>
</gene>
<organism evidence="2 3">
    <name type="scientific">Talaromyces amestolkiae</name>
    <dbReference type="NCBI Taxonomy" id="1196081"/>
    <lineage>
        <taxon>Eukaryota</taxon>
        <taxon>Fungi</taxon>
        <taxon>Dikarya</taxon>
        <taxon>Ascomycota</taxon>
        <taxon>Pezizomycotina</taxon>
        <taxon>Eurotiomycetes</taxon>
        <taxon>Eurotiomycetidae</taxon>
        <taxon>Eurotiales</taxon>
        <taxon>Trichocomaceae</taxon>
        <taxon>Talaromyces</taxon>
        <taxon>Talaromyces sect. Talaromyces</taxon>
    </lineage>
</organism>
<dbReference type="GeneID" id="63793555"/>
<evidence type="ECO:0000313" key="2">
    <source>
        <dbReference type="EMBL" id="RAO68327.1"/>
    </source>
</evidence>
<dbReference type="AlphaFoldDB" id="A0A364KXP4"/>
<keyword evidence="1" id="KW-0472">Membrane</keyword>
<proteinExistence type="predicted"/>
<dbReference type="EMBL" id="MIKG01000007">
    <property type="protein sequence ID" value="RAO68327.1"/>
    <property type="molecule type" value="Genomic_DNA"/>
</dbReference>
<keyword evidence="1" id="KW-1133">Transmembrane helix</keyword>
<protein>
    <submittedName>
        <fullName evidence="2">Uncharacterized protein</fullName>
    </submittedName>
</protein>
<name>A0A364KXP4_TALAM</name>
<feature type="transmembrane region" description="Helical" evidence="1">
    <location>
        <begin position="473"/>
        <end position="494"/>
    </location>
</feature>
<feature type="transmembrane region" description="Helical" evidence="1">
    <location>
        <begin position="12"/>
        <end position="37"/>
    </location>
</feature>
<dbReference type="STRING" id="1196081.A0A364KXP4"/>
<reference evidence="2 3" key="1">
    <citation type="journal article" date="2017" name="Biotechnol. Biofuels">
        <title>Differential beta-glucosidase expression as a function of carbon source availability in Talaromyces amestolkiae: a genomic and proteomic approach.</title>
        <authorList>
            <person name="de Eugenio L.I."/>
            <person name="Mendez-Liter J.A."/>
            <person name="Nieto-Dominguez M."/>
            <person name="Alonso L."/>
            <person name="Gil-Munoz J."/>
            <person name="Barriuso J."/>
            <person name="Prieto A."/>
            <person name="Martinez M.J."/>
        </authorList>
    </citation>
    <scope>NUCLEOTIDE SEQUENCE [LARGE SCALE GENOMIC DNA]</scope>
    <source>
        <strain evidence="2 3">CIB</strain>
    </source>
</reference>
<dbReference type="Proteomes" id="UP000249363">
    <property type="component" value="Unassembled WGS sequence"/>
</dbReference>
<dbReference type="OrthoDB" id="5139479at2759"/>